<dbReference type="Proteomes" id="UP000034231">
    <property type="component" value="Unassembled WGS sequence"/>
</dbReference>
<dbReference type="EMBL" id="LBTX01000011">
    <property type="protein sequence ID" value="KKQ49709.1"/>
    <property type="molecule type" value="Genomic_DNA"/>
</dbReference>
<comment type="caution">
    <text evidence="1">The sequence shown here is derived from an EMBL/GenBank/DDBJ whole genome shotgun (WGS) entry which is preliminary data.</text>
</comment>
<proteinExistence type="predicted"/>
<name>A0A0G0KKK6_9BACT</name>
<protein>
    <submittedName>
        <fullName evidence="1">Uncharacterized protein</fullName>
    </submittedName>
</protein>
<reference evidence="1 2" key="1">
    <citation type="journal article" date="2015" name="Nature">
        <title>rRNA introns, odd ribosomes, and small enigmatic genomes across a large radiation of phyla.</title>
        <authorList>
            <person name="Brown C.T."/>
            <person name="Hug L.A."/>
            <person name="Thomas B.C."/>
            <person name="Sharon I."/>
            <person name="Castelle C.J."/>
            <person name="Singh A."/>
            <person name="Wilkins M.J."/>
            <person name="Williams K.H."/>
            <person name="Banfield J.F."/>
        </authorList>
    </citation>
    <scope>NUCLEOTIDE SEQUENCE [LARGE SCALE GENOMIC DNA]</scope>
</reference>
<evidence type="ECO:0000313" key="2">
    <source>
        <dbReference type="Proteomes" id="UP000034231"/>
    </source>
</evidence>
<dbReference type="AlphaFoldDB" id="A0A0G0KKK6"/>
<sequence length="153" mass="17133">MGGIEKIIDLSNKNVATKELGEYFDTYSKFPSAAVACPGGAYRSWIISIYLAANNMAMCPLNFETINGKKKISAIDYRDLWFTSRENGRIYSSSKDGQINSSIDVAVLCDDPERNRSDKIDRVVNRVAGRIPILLLEGMEGNFVYFCQRVTID</sequence>
<accession>A0A0G0KKK6</accession>
<gene>
    <name evidence="1" type="ORF">US68_C0011G0016</name>
</gene>
<organism evidence="1 2">
    <name type="scientific">Candidatus Shapirobacteria bacterium GW2011_GWE1_38_10</name>
    <dbReference type="NCBI Taxonomy" id="1618488"/>
    <lineage>
        <taxon>Bacteria</taxon>
        <taxon>Candidatus Shapironibacteriota</taxon>
    </lineage>
</organism>
<evidence type="ECO:0000313" key="1">
    <source>
        <dbReference type="EMBL" id="KKQ49709.1"/>
    </source>
</evidence>